<dbReference type="STRING" id="1121326.CLMAG_20730"/>
<dbReference type="EC" id="2.7.11.1" evidence="2"/>
<dbReference type="EMBL" id="LWAE01000002">
    <property type="protein sequence ID" value="KZL92264.1"/>
    <property type="molecule type" value="Genomic_DNA"/>
</dbReference>
<evidence type="ECO:0000259" key="1">
    <source>
        <dbReference type="Pfam" id="PF13581"/>
    </source>
</evidence>
<comment type="caution">
    <text evidence="2">The sequence shown here is derived from an EMBL/GenBank/DDBJ whole genome shotgun (WGS) entry which is preliminary data.</text>
</comment>
<dbReference type="GO" id="GO:0004674">
    <property type="term" value="F:protein serine/threonine kinase activity"/>
    <property type="evidence" value="ECO:0007669"/>
    <property type="project" value="UniProtKB-EC"/>
</dbReference>
<dbReference type="SUPFAM" id="SSF55874">
    <property type="entry name" value="ATPase domain of HSP90 chaperone/DNA topoisomerase II/histidine kinase"/>
    <property type="match status" value="1"/>
</dbReference>
<dbReference type="Gene3D" id="3.30.565.10">
    <property type="entry name" value="Histidine kinase-like ATPase, C-terminal domain"/>
    <property type="match status" value="1"/>
</dbReference>
<accession>A0A162T5H3</accession>
<reference evidence="2 3" key="1">
    <citation type="submission" date="2016-04" db="EMBL/GenBank/DDBJ databases">
        <title>Genome sequence of Clostridium magnum DSM 2767.</title>
        <authorList>
            <person name="Poehlein A."/>
            <person name="Uhlig R."/>
            <person name="Fischer R."/>
            <person name="Bahl H."/>
            <person name="Daniel R."/>
        </authorList>
    </citation>
    <scope>NUCLEOTIDE SEQUENCE [LARGE SCALE GENOMIC DNA]</scope>
    <source>
        <strain evidence="2 3">DSM 2767</strain>
    </source>
</reference>
<organism evidence="2 3">
    <name type="scientific">Clostridium magnum DSM 2767</name>
    <dbReference type="NCBI Taxonomy" id="1121326"/>
    <lineage>
        <taxon>Bacteria</taxon>
        <taxon>Bacillati</taxon>
        <taxon>Bacillota</taxon>
        <taxon>Clostridia</taxon>
        <taxon>Eubacteriales</taxon>
        <taxon>Clostridiaceae</taxon>
        <taxon>Clostridium</taxon>
    </lineage>
</organism>
<evidence type="ECO:0000313" key="2">
    <source>
        <dbReference type="EMBL" id="KZL92264.1"/>
    </source>
</evidence>
<name>A0A162T5H3_9CLOT</name>
<evidence type="ECO:0000313" key="3">
    <source>
        <dbReference type="Proteomes" id="UP000076603"/>
    </source>
</evidence>
<sequence length="129" mass="15237">MVINQKKLLLYGLDNYKETIDKVVKDLNIHDYYFDIKLILTEALTNAFYHGNKQDKTKPIILRYYHDDSDIVFEIEHSETNLETIDIFDEISDEDLLKEHGRGLFLIKCFVDKIEVDKNSLVIRKKIGE</sequence>
<dbReference type="InterPro" id="IPR036890">
    <property type="entry name" value="HATPase_C_sf"/>
</dbReference>
<dbReference type="PATRIC" id="fig|1121326.3.peg.2063"/>
<keyword evidence="2" id="KW-0808">Transferase</keyword>
<keyword evidence="3" id="KW-1185">Reference proteome</keyword>
<dbReference type="Proteomes" id="UP000076603">
    <property type="component" value="Unassembled WGS sequence"/>
</dbReference>
<dbReference type="AlphaFoldDB" id="A0A162T5H3"/>
<dbReference type="InterPro" id="IPR003594">
    <property type="entry name" value="HATPase_dom"/>
</dbReference>
<proteinExistence type="predicted"/>
<keyword evidence="2" id="KW-0418">Kinase</keyword>
<gene>
    <name evidence="2" type="primary">rsbW_1</name>
    <name evidence="2" type="ORF">CLMAG_20730</name>
</gene>
<dbReference type="RefSeq" id="WP_242872993.1">
    <property type="nucleotide sequence ID" value="NZ_FQXL01000004.1"/>
</dbReference>
<dbReference type="Pfam" id="PF13581">
    <property type="entry name" value="HATPase_c_2"/>
    <property type="match status" value="1"/>
</dbReference>
<feature type="domain" description="Histidine kinase/HSP90-like ATPase" evidence="1">
    <location>
        <begin position="34"/>
        <end position="119"/>
    </location>
</feature>
<protein>
    <submittedName>
        <fullName evidence="2">Serine-protein kinase RsbW</fullName>
        <ecNumber evidence="2">2.7.11.1</ecNumber>
    </submittedName>
</protein>
<dbReference type="CDD" id="cd16936">
    <property type="entry name" value="HATPase_RsbW-like"/>
    <property type="match status" value="1"/>
</dbReference>